<evidence type="ECO:0000256" key="1">
    <source>
        <dbReference type="SAM" id="Phobius"/>
    </source>
</evidence>
<proteinExistence type="predicted"/>
<evidence type="ECO:0000313" key="2">
    <source>
        <dbReference type="EMBL" id="PNZ67780.1"/>
    </source>
</evidence>
<dbReference type="Proteomes" id="UP000242470">
    <property type="component" value="Unassembled WGS sequence"/>
</dbReference>
<dbReference type="Pfam" id="PF22564">
    <property type="entry name" value="HAAS"/>
    <property type="match status" value="1"/>
</dbReference>
<comment type="caution">
    <text evidence="2">The sequence shown here is derived from an EMBL/GenBank/DDBJ whole genome shotgun (WGS) entry which is preliminary data.</text>
</comment>
<feature type="transmembrane region" description="Helical" evidence="1">
    <location>
        <begin position="142"/>
        <end position="166"/>
    </location>
</feature>
<reference evidence="2 3" key="1">
    <citation type="submission" date="2017-08" db="EMBL/GenBank/DDBJ databases">
        <title>Draft genome sequences of 64 type strains of genus Staph aureus.</title>
        <authorList>
            <person name="Cole K."/>
            <person name="Golubchik T."/>
            <person name="Russell J."/>
            <person name="Foster D."/>
            <person name="Llewelyn M."/>
            <person name="Wilson D."/>
            <person name="Crook D."/>
            <person name="Paul J."/>
        </authorList>
    </citation>
    <scope>NUCLEOTIDE SEQUENCE [LARGE SCALE GENOMIC DNA]</scope>
    <source>
        <strain evidence="2 3">NCTC 12101</strain>
    </source>
</reference>
<dbReference type="EMBL" id="PPQW01000023">
    <property type="protein sequence ID" value="PNZ67780.1"/>
    <property type="molecule type" value="Genomic_DNA"/>
</dbReference>
<keyword evidence="1" id="KW-0472">Membrane</keyword>
<dbReference type="GeneID" id="64981769"/>
<gene>
    <name evidence="2" type="ORF">CD158_05040</name>
</gene>
<keyword evidence="1" id="KW-0812">Transmembrane</keyword>
<name>A0AAP8PP13_9STAP</name>
<dbReference type="AlphaFoldDB" id="A0AAP8PP13"/>
<organism evidence="2 3">
    <name type="scientific">Staphylococcus auricularis</name>
    <dbReference type="NCBI Taxonomy" id="29379"/>
    <lineage>
        <taxon>Bacteria</taxon>
        <taxon>Bacillati</taxon>
        <taxon>Bacillota</taxon>
        <taxon>Bacilli</taxon>
        <taxon>Bacillales</taxon>
        <taxon>Staphylococcaceae</taxon>
        <taxon>Staphylococcus</taxon>
    </lineage>
</organism>
<protein>
    <submittedName>
        <fullName evidence="2">DUF1700 domain-containing protein</fullName>
    </submittedName>
</protein>
<dbReference type="RefSeq" id="WP_059107763.1">
    <property type="nucleotide sequence ID" value="NZ_AP024589.1"/>
</dbReference>
<feature type="transmembrane region" description="Helical" evidence="1">
    <location>
        <begin position="81"/>
        <end position="102"/>
    </location>
</feature>
<feature type="transmembrane region" description="Helical" evidence="1">
    <location>
        <begin position="108"/>
        <end position="130"/>
    </location>
</feature>
<evidence type="ECO:0000313" key="3">
    <source>
        <dbReference type="Proteomes" id="UP000242470"/>
    </source>
</evidence>
<sequence>MDKITFLNELEQELAPLSKKTRDNQMYDYERYFFEQESNGKNEYQIMGELDSPKQIGKKIVANHAITNAETEPSMKAIGKAIFASLGLGLVSLLIILLPMIFVGLIVLTFMLMAFGFMSAPLFLIVHSVVNQNMSVAMSNYLFAFSFSGLGIMILVLILKLVQYIYKLIIKYLRWNIGLIKGGTLR</sequence>
<accession>A0AAP8PP13</accession>
<keyword evidence="1" id="KW-1133">Transmembrane helix</keyword>